<gene>
    <name evidence="1" type="ORF">DFP98_105210</name>
</gene>
<dbReference type="OrthoDB" id="2664066at2"/>
<dbReference type="EMBL" id="QRDZ01000005">
    <property type="protein sequence ID" value="RED85199.1"/>
    <property type="molecule type" value="Genomic_DNA"/>
</dbReference>
<sequence>MEEMYHLCRRHINCRVRVHTRCGCYEGVIVNVDSENVYLRTSGGDGMRISGKAQISGWFGPGFGPGYGADILTLSLFTLLAIALI</sequence>
<reference evidence="1 2" key="1">
    <citation type="submission" date="2018-07" db="EMBL/GenBank/DDBJ databases">
        <title>Genomic Encyclopedia of Type Strains, Phase III (KMG-III): the genomes of soil and plant-associated and newly described type strains.</title>
        <authorList>
            <person name="Whitman W."/>
        </authorList>
    </citation>
    <scope>NUCLEOTIDE SEQUENCE [LARGE SCALE GENOMIC DNA]</scope>
    <source>
        <strain evidence="1 2">CECT 7287</strain>
    </source>
</reference>
<dbReference type="Proteomes" id="UP000256977">
    <property type="component" value="Unassembled WGS sequence"/>
</dbReference>
<comment type="caution">
    <text evidence="1">The sequence shown here is derived from an EMBL/GenBank/DDBJ whole genome shotgun (WGS) entry which is preliminary data.</text>
</comment>
<protein>
    <recommendedName>
        <fullName evidence="3">LSM domain-containing protein</fullName>
    </recommendedName>
</protein>
<dbReference type="RefSeq" id="WP_116060197.1">
    <property type="nucleotide sequence ID" value="NZ_QRDZ01000005.1"/>
</dbReference>
<name>A0A3D9KFG7_9BACL</name>
<organism evidence="1 2">
    <name type="scientific">Cohnella phaseoli</name>
    <dbReference type="NCBI Taxonomy" id="456490"/>
    <lineage>
        <taxon>Bacteria</taxon>
        <taxon>Bacillati</taxon>
        <taxon>Bacillota</taxon>
        <taxon>Bacilli</taxon>
        <taxon>Bacillales</taxon>
        <taxon>Paenibacillaceae</taxon>
        <taxon>Cohnella</taxon>
    </lineage>
</organism>
<evidence type="ECO:0008006" key="3">
    <source>
        <dbReference type="Google" id="ProtNLM"/>
    </source>
</evidence>
<dbReference type="AlphaFoldDB" id="A0A3D9KFG7"/>
<proteinExistence type="predicted"/>
<evidence type="ECO:0000313" key="1">
    <source>
        <dbReference type="EMBL" id="RED85199.1"/>
    </source>
</evidence>
<accession>A0A3D9KFG7</accession>
<keyword evidence="2" id="KW-1185">Reference proteome</keyword>
<evidence type="ECO:0000313" key="2">
    <source>
        <dbReference type="Proteomes" id="UP000256977"/>
    </source>
</evidence>